<sequence length="165" mass="17460">MGESVPDLRRKQGMIFPMNFTRHHAGPLLASVLAAEGRADRALRFPLLQTYADSVIDLALRLECPLLMAIGADGQRLLGAVELRCQGKLEQVGWHTSLAGRDVLLVGVAGVSGNGVSAAAMAARRLGAGKVHACSPDAEMSEGQLVDSFTLLSGRASSVKRRRTA</sequence>
<evidence type="ECO:0000313" key="1">
    <source>
        <dbReference type="EMBL" id="ORX17190.1"/>
    </source>
</evidence>
<organism evidence="1 2">
    <name type="scientific">Mycolicibacterium wolinskyi</name>
    <dbReference type="NCBI Taxonomy" id="59750"/>
    <lineage>
        <taxon>Bacteria</taxon>
        <taxon>Bacillati</taxon>
        <taxon>Actinomycetota</taxon>
        <taxon>Actinomycetes</taxon>
        <taxon>Mycobacteriales</taxon>
        <taxon>Mycobacteriaceae</taxon>
        <taxon>Mycolicibacterium</taxon>
    </lineage>
</organism>
<comment type="caution">
    <text evidence="1">The sequence shown here is derived from an EMBL/GenBank/DDBJ whole genome shotgun (WGS) entry which is preliminary data.</text>
</comment>
<dbReference type="AlphaFoldDB" id="A0A1X2FFH8"/>
<name>A0A1X2FFH8_9MYCO</name>
<evidence type="ECO:0000313" key="2">
    <source>
        <dbReference type="Proteomes" id="UP000193964"/>
    </source>
</evidence>
<proteinExistence type="predicted"/>
<dbReference type="Proteomes" id="UP000193964">
    <property type="component" value="Unassembled WGS sequence"/>
</dbReference>
<gene>
    <name evidence="1" type="ORF">AWC31_17835</name>
</gene>
<protein>
    <submittedName>
        <fullName evidence="1">Uncharacterized protein</fullName>
    </submittedName>
</protein>
<accession>A0A1X2FFH8</accession>
<reference evidence="1 2" key="1">
    <citation type="submission" date="2016-01" db="EMBL/GenBank/DDBJ databases">
        <title>The new phylogeny of the genus Mycobacterium.</title>
        <authorList>
            <person name="Tarcisio F."/>
            <person name="Conor M."/>
            <person name="Antonella G."/>
            <person name="Elisabetta G."/>
            <person name="Giulia F.S."/>
            <person name="Sara T."/>
            <person name="Anna F."/>
            <person name="Clotilde B."/>
            <person name="Roberto B."/>
            <person name="Veronica D.S."/>
            <person name="Fabio R."/>
            <person name="Monica P."/>
            <person name="Olivier J."/>
            <person name="Enrico T."/>
            <person name="Nicola S."/>
        </authorList>
    </citation>
    <scope>NUCLEOTIDE SEQUENCE [LARGE SCALE GENOMIC DNA]</scope>
    <source>
        <strain evidence="1 2">ATCC 700010</strain>
    </source>
</reference>
<dbReference type="EMBL" id="LQQA01000008">
    <property type="protein sequence ID" value="ORX17190.1"/>
    <property type="molecule type" value="Genomic_DNA"/>
</dbReference>